<comment type="cofactor">
    <cofactor evidence="1">
        <name>Zn(2+)</name>
        <dbReference type="ChEBI" id="CHEBI:29105"/>
    </cofactor>
</comment>
<reference evidence="12 13" key="1">
    <citation type="journal article" date="2013" name="Genome Announc.">
        <title>Complete genome sequence of Clostridium stercorarium subsp. stercorarium strain DSM 8532, a thermophilic degrader of plant cell wall fibers.</title>
        <authorList>
            <person name="Poehlein A."/>
            <person name="Zverlov V.V."/>
            <person name="Daniel R."/>
            <person name="Schwarz W.H."/>
            <person name="Liebl W."/>
        </authorList>
    </citation>
    <scope>NUCLEOTIDE SEQUENCE [LARGE SCALE GENOMIC DNA]</scope>
    <source>
        <strain evidence="13">ATCC 35414 / DSM 8532 / NCIMB 11754</strain>
    </source>
</reference>
<evidence type="ECO:0000313" key="13">
    <source>
        <dbReference type="Proteomes" id="UP000011220"/>
    </source>
</evidence>
<evidence type="ECO:0000256" key="7">
    <source>
        <dbReference type="ARBA" id="ARBA00022801"/>
    </source>
</evidence>
<dbReference type="PATRIC" id="fig|1121335.3.peg.902"/>
<dbReference type="KEGG" id="csd:Clst_0888"/>
<evidence type="ECO:0000256" key="2">
    <source>
        <dbReference type="ARBA" id="ARBA00002204"/>
    </source>
</evidence>
<evidence type="ECO:0000256" key="8">
    <source>
        <dbReference type="ARBA" id="ARBA00022833"/>
    </source>
</evidence>
<evidence type="ECO:0000256" key="5">
    <source>
        <dbReference type="ARBA" id="ARBA00014889"/>
    </source>
</evidence>
<comment type="subunit">
    <text evidence="3">Homodimer.</text>
</comment>
<evidence type="ECO:0000256" key="3">
    <source>
        <dbReference type="ARBA" id="ARBA00011738"/>
    </source>
</evidence>
<dbReference type="PANTHER" id="PTHR31118">
    <property type="entry name" value="CYCLASE-LIKE PROTEIN 2"/>
    <property type="match status" value="1"/>
</dbReference>
<evidence type="ECO:0000256" key="6">
    <source>
        <dbReference type="ARBA" id="ARBA00022723"/>
    </source>
</evidence>
<keyword evidence="9" id="KW-0823">Tryptophan catabolism</keyword>
<evidence type="ECO:0000256" key="1">
    <source>
        <dbReference type="ARBA" id="ARBA00001947"/>
    </source>
</evidence>
<dbReference type="Proteomes" id="UP000011220">
    <property type="component" value="Chromosome"/>
</dbReference>
<dbReference type="Pfam" id="PF04199">
    <property type="entry name" value="Cyclase"/>
    <property type="match status" value="1"/>
</dbReference>
<protein>
    <recommendedName>
        <fullName evidence="5">Kynurenine formamidase</fullName>
        <ecNumber evidence="4">3.5.1.9</ecNumber>
    </recommendedName>
</protein>
<name>L7VMP3_THES1</name>
<dbReference type="GO" id="GO:0046872">
    <property type="term" value="F:metal ion binding"/>
    <property type="evidence" value="ECO:0007669"/>
    <property type="project" value="UniProtKB-KW"/>
</dbReference>
<dbReference type="GO" id="GO:0004061">
    <property type="term" value="F:arylformamidase activity"/>
    <property type="evidence" value="ECO:0007669"/>
    <property type="project" value="UniProtKB-EC"/>
</dbReference>
<keyword evidence="7 12" id="KW-0378">Hydrolase</keyword>
<dbReference type="EC" id="3.5.1.9" evidence="4"/>
<dbReference type="InterPro" id="IPR007325">
    <property type="entry name" value="KFase/CYL"/>
</dbReference>
<dbReference type="InterPro" id="IPR037175">
    <property type="entry name" value="KFase_sf"/>
</dbReference>
<dbReference type="PANTHER" id="PTHR31118:SF12">
    <property type="entry name" value="CYCLASE-LIKE PROTEIN 2"/>
    <property type="match status" value="1"/>
</dbReference>
<dbReference type="Gene3D" id="3.50.30.50">
    <property type="entry name" value="Putative cyclase"/>
    <property type="match status" value="1"/>
</dbReference>
<evidence type="ECO:0000313" key="12">
    <source>
        <dbReference type="EMBL" id="AGC67924.1"/>
    </source>
</evidence>
<dbReference type="EMBL" id="CP004044">
    <property type="protein sequence ID" value="AGC67924.1"/>
    <property type="molecule type" value="Genomic_DNA"/>
</dbReference>
<dbReference type="AlphaFoldDB" id="L7VMP3"/>
<sequence>MARMIDVTRPIFTNMTVWPGDDSVLIERVSSILNGNKANISNIHACVHSGTHVDAPLHFIPDGKSVDRLDISLFTGTVLVIDAGNEKHITEKFLKLFSIKGCKAVFFKTSYSGLSLDEPFDANYTAVEPDAAEYLVGLGVKVVGIDTLSVEKYDTNDFTVHKTLLRNEVLIVEGLCLKDVIPGKYKYICMPALIKDSDGAPARVVLIQDGLNSEREGDIFADH</sequence>
<accession>L7VMP3</accession>
<evidence type="ECO:0000256" key="9">
    <source>
        <dbReference type="ARBA" id="ARBA00023079"/>
    </source>
</evidence>
<evidence type="ECO:0000256" key="10">
    <source>
        <dbReference type="ARBA" id="ARBA00048496"/>
    </source>
</evidence>
<keyword evidence="6" id="KW-0479">Metal-binding</keyword>
<comment type="pathway">
    <text evidence="11">Amino-acid degradation; L-tryptophan degradation via kynurenine pathway; L-kynurenine from L-tryptophan: step 2/2.</text>
</comment>
<dbReference type="SUPFAM" id="SSF102198">
    <property type="entry name" value="Putative cyclase"/>
    <property type="match status" value="1"/>
</dbReference>
<dbReference type="eggNOG" id="COG1878">
    <property type="taxonomic scope" value="Bacteria"/>
</dbReference>
<dbReference type="STRING" id="1121335.Cst_c09260"/>
<gene>
    <name evidence="12" type="primary">kynB</name>
    <name evidence="12" type="ordered locus">Cst_c09260</name>
</gene>
<dbReference type="GO" id="GO:0019441">
    <property type="term" value="P:L-tryptophan catabolic process to kynurenine"/>
    <property type="evidence" value="ECO:0007669"/>
    <property type="project" value="InterPro"/>
</dbReference>
<evidence type="ECO:0000256" key="11">
    <source>
        <dbReference type="ARBA" id="ARBA00060547"/>
    </source>
</evidence>
<keyword evidence="8" id="KW-0862">Zinc</keyword>
<comment type="function">
    <text evidence="2">Catalyzes the hydrolysis of N-formyl-L-kynurenine to L-kynurenine, the second step in the kynurenine pathway of tryptophan degradation.</text>
</comment>
<keyword evidence="13" id="KW-1185">Reference proteome</keyword>
<evidence type="ECO:0000256" key="4">
    <source>
        <dbReference type="ARBA" id="ARBA00012930"/>
    </source>
</evidence>
<proteinExistence type="predicted"/>
<dbReference type="FunFam" id="3.50.30.50:FF:000001">
    <property type="entry name" value="Kynurenine formamidase"/>
    <property type="match status" value="1"/>
</dbReference>
<dbReference type="RefSeq" id="WP_015358615.1">
    <property type="nucleotide sequence ID" value="NC_020134.1"/>
</dbReference>
<dbReference type="KEGG" id="css:Cst_c09260"/>
<organism evidence="12 13">
    <name type="scientific">Thermoclostridium stercorarium (strain ATCC 35414 / DSM 8532 / NCIMB 11754)</name>
    <name type="common">Clostridium stercorarium</name>
    <dbReference type="NCBI Taxonomy" id="1121335"/>
    <lineage>
        <taxon>Bacteria</taxon>
        <taxon>Bacillati</taxon>
        <taxon>Bacillota</taxon>
        <taxon>Clostridia</taxon>
        <taxon>Eubacteriales</taxon>
        <taxon>Oscillospiraceae</taxon>
        <taxon>Thermoclostridium</taxon>
    </lineage>
</organism>
<comment type="catalytic activity">
    <reaction evidence="10">
        <text>N-formyl-L-kynurenine + H2O = L-kynurenine + formate + H(+)</text>
        <dbReference type="Rhea" id="RHEA:13009"/>
        <dbReference type="ChEBI" id="CHEBI:15377"/>
        <dbReference type="ChEBI" id="CHEBI:15378"/>
        <dbReference type="ChEBI" id="CHEBI:15740"/>
        <dbReference type="ChEBI" id="CHEBI:57959"/>
        <dbReference type="ChEBI" id="CHEBI:58629"/>
        <dbReference type="EC" id="3.5.1.9"/>
    </reaction>
</comment>